<evidence type="ECO:0000256" key="3">
    <source>
        <dbReference type="PROSITE-ProRule" id="PRU10007"/>
    </source>
</evidence>
<dbReference type="CDD" id="cd07089">
    <property type="entry name" value="ALDH_CddD-AldA-like"/>
    <property type="match status" value="1"/>
</dbReference>
<dbReference type="Proteomes" id="UP000188836">
    <property type="component" value="Unassembled WGS sequence"/>
</dbReference>
<dbReference type="SUPFAM" id="SSF53720">
    <property type="entry name" value="ALDH-like"/>
    <property type="match status" value="1"/>
</dbReference>
<dbReference type="RefSeq" id="WP_077114696.1">
    <property type="nucleotide sequence ID" value="NZ_MUKP01000025.1"/>
</dbReference>
<dbReference type="GO" id="GO:0016620">
    <property type="term" value="F:oxidoreductase activity, acting on the aldehyde or oxo group of donors, NAD or NADP as acceptor"/>
    <property type="evidence" value="ECO:0007669"/>
    <property type="project" value="InterPro"/>
</dbReference>
<dbReference type="OrthoDB" id="6882680at2"/>
<feature type="domain" description="Aldehyde dehydrogenase" evidence="5">
    <location>
        <begin position="24"/>
        <end position="485"/>
    </location>
</feature>
<dbReference type="PANTHER" id="PTHR42804">
    <property type="entry name" value="ALDEHYDE DEHYDROGENASE"/>
    <property type="match status" value="1"/>
</dbReference>
<gene>
    <name evidence="6" type="ORF">B0T46_02250</name>
</gene>
<dbReference type="AlphaFoldDB" id="A0A1V2TMI1"/>
<dbReference type="InterPro" id="IPR029510">
    <property type="entry name" value="Ald_DH_CS_GLU"/>
</dbReference>
<dbReference type="InterPro" id="IPR016162">
    <property type="entry name" value="Ald_DH_N"/>
</dbReference>
<dbReference type="InterPro" id="IPR016161">
    <property type="entry name" value="Ald_DH/histidinol_DH"/>
</dbReference>
<dbReference type="Gene3D" id="3.40.309.10">
    <property type="entry name" value="Aldehyde Dehydrogenase, Chain A, domain 2"/>
    <property type="match status" value="1"/>
</dbReference>
<comment type="caution">
    <text evidence="6">The sequence shown here is derived from an EMBL/GenBank/DDBJ whole genome shotgun (WGS) entry which is preliminary data.</text>
</comment>
<dbReference type="EMBL" id="MUMY01000001">
    <property type="protein sequence ID" value="ONM50715.1"/>
    <property type="molecule type" value="Genomic_DNA"/>
</dbReference>
<evidence type="ECO:0000256" key="2">
    <source>
        <dbReference type="ARBA" id="ARBA00023002"/>
    </source>
</evidence>
<evidence type="ECO:0000313" key="6">
    <source>
        <dbReference type="EMBL" id="ONM50715.1"/>
    </source>
</evidence>
<proteinExistence type="inferred from homology"/>
<dbReference type="FunFam" id="3.40.605.10:FF:000026">
    <property type="entry name" value="Aldehyde dehydrogenase, putative"/>
    <property type="match status" value="1"/>
</dbReference>
<reference evidence="6 7" key="1">
    <citation type="journal article" date="2016" name="Antonie Van Leeuwenhoek">
        <title>Nocardia donostiensis sp. nov., isolated from human respiratory specimens.</title>
        <authorList>
            <person name="Ercibengoa M."/>
            <person name="Bell M."/>
            <person name="Marimon J.M."/>
            <person name="Humrighouse B."/>
            <person name="Klenk H.P."/>
            <person name="Potter G."/>
            <person name="Perez-Trallero E."/>
        </authorList>
    </citation>
    <scope>NUCLEOTIDE SEQUENCE [LARGE SCALE GENOMIC DNA]</scope>
    <source>
        <strain evidence="6 7">X1655</strain>
    </source>
</reference>
<dbReference type="STRING" id="1538463.B0T36_24355"/>
<dbReference type="PANTHER" id="PTHR42804:SF1">
    <property type="entry name" value="ALDEHYDE DEHYDROGENASE-RELATED"/>
    <property type="match status" value="1"/>
</dbReference>
<dbReference type="FunFam" id="3.40.605.10:FF:000007">
    <property type="entry name" value="NAD/NADP-dependent betaine aldehyde dehydrogenase"/>
    <property type="match status" value="1"/>
</dbReference>
<dbReference type="Pfam" id="PF00171">
    <property type="entry name" value="Aldedh"/>
    <property type="match status" value="1"/>
</dbReference>
<accession>A0A1V2TMI1</accession>
<evidence type="ECO:0000259" key="5">
    <source>
        <dbReference type="Pfam" id="PF00171"/>
    </source>
</evidence>
<dbReference type="NCBIfam" id="TIGR04284">
    <property type="entry name" value="aldehy_Rv0768"/>
    <property type="match status" value="1"/>
</dbReference>
<keyword evidence="2 4" id="KW-0560">Oxidoreductase</keyword>
<feature type="active site" evidence="3">
    <location>
        <position position="260"/>
    </location>
</feature>
<evidence type="ECO:0000313" key="7">
    <source>
        <dbReference type="Proteomes" id="UP000188836"/>
    </source>
</evidence>
<keyword evidence="7" id="KW-1185">Reference proteome</keyword>
<organism evidence="6 7">
    <name type="scientific">Nocardia donostiensis</name>
    <dbReference type="NCBI Taxonomy" id="1538463"/>
    <lineage>
        <taxon>Bacteria</taxon>
        <taxon>Bacillati</taxon>
        <taxon>Actinomycetota</taxon>
        <taxon>Actinomycetes</taxon>
        <taxon>Mycobacteriales</taxon>
        <taxon>Nocardiaceae</taxon>
        <taxon>Nocardia</taxon>
    </lineage>
</organism>
<dbReference type="InterPro" id="IPR016163">
    <property type="entry name" value="Ald_DH_C"/>
</dbReference>
<evidence type="ECO:0000256" key="4">
    <source>
        <dbReference type="RuleBase" id="RU003345"/>
    </source>
</evidence>
<name>A0A1V2TMI1_9NOCA</name>
<dbReference type="InterPro" id="IPR026460">
    <property type="entry name" value="Aldehyde_dehydrogenase_Rv0768"/>
</dbReference>
<comment type="similarity">
    <text evidence="1 4">Belongs to the aldehyde dehydrogenase family.</text>
</comment>
<protein>
    <submittedName>
        <fullName evidence="6">Aldehyde dehydrogenase</fullName>
    </submittedName>
</protein>
<evidence type="ECO:0000256" key="1">
    <source>
        <dbReference type="ARBA" id="ARBA00009986"/>
    </source>
</evidence>
<dbReference type="Gene3D" id="3.40.605.10">
    <property type="entry name" value="Aldehyde Dehydrogenase, Chain A, domain 1"/>
    <property type="match status" value="1"/>
</dbReference>
<sequence length="489" mass="51362">MHSLLPNNSSQLLIGGKLVAGGNGVFETVNPATEEVIGTAANANGADMDTAIAAARTAFDNTDWSRDHAFRAHCIDQLRTALQARVEELRAITVAEAGAPIMLTSGPQLEGPIADLDFAARLAESYKWETDLGVASPMGIATHRSLRREAVGVVGAITPWNFPHQINFAKLGFALAAGNTVVLKPAPDTPWCAAAVGSIIAEHTDIPPGVINIVTSDDHGLGAQLTSDPRVDMVTFTGSTATGRAVMANAATTVKKTFLELGGKSAFLVLDDADLAKAVGFAGFSVCVHAGQGCALNTRLVVPRARYDEAVQIAAATLGGITPGDPTNPGTICGPLISDRQRARVERYLQIARDEGGRIVVGGGRPADKDRGFFIDPTVIADIDNTATVAREEIFGPVLSVIAHDGDDDAIRIANDSPYGLSGEVWSNDPDRIRHVTDRVRTGTIAVNGGIWYSADAPFGGYKQSGIGREMGVAGFEEYLETKLVATSQ</sequence>
<dbReference type="InterPro" id="IPR015590">
    <property type="entry name" value="Aldehyde_DH_dom"/>
</dbReference>
<dbReference type="PROSITE" id="PS00687">
    <property type="entry name" value="ALDEHYDE_DEHYDR_GLU"/>
    <property type="match status" value="1"/>
</dbReference>